<feature type="transmembrane region" description="Helical" evidence="1">
    <location>
        <begin position="90"/>
        <end position="119"/>
    </location>
</feature>
<name>W7XJ77_TETTS</name>
<reference evidence="3" key="1">
    <citation type="journal article" date="2006" name="PLoS Biol.">
        <title>Macronuclear genome sequence of the ciliate Tetrahymena thermophila, a model eukaryote.</title>
        <authorList>
            <person name="Eisen J.A."/>
            <person name="Coyne R.S."/>
            <person name="Wu M."/>
            <person name="Wu D."/>
            <person name="Thiagarajan M."/>
            <person name="Wortman J.R."/>
            <person name="Badger J.H."/>
            <person name="Ren Q."/>
            <person name="Amedeo P."/>
            <person name="Jones K.M."/>
            <person name="Tallon L.J."/>
            <person name="Delcher A.L."/>
            <person name="Salzberg S.L."/>
            <person name="Silva J.C."/>
            <person name="Haas B.J."/>
            <person name="Majoros W.H."/>
            <person name="Farzad M."/>
            <person name="Carlton J.M."/>
            <person name="Smith R.K. Jr."/>
            <person name="Garg J."/>
            <person name="Pearlman R.E."/>
            <person name="Karrer K.M."/>
            <person name="Sun L."/>
            <person name="Manning G."/>
            <person name="Elde N.C."/>
            <person name="Turkewitz A.P."/>
            <person name="Asai D.J."/>
            <person name="Wilkes D.E."/>
            <person name="Wang Y."/>
            <person name="Cai H."/>
            <person name="Collins K."/>
            <person name="Stewart B.A."/>
            <person name="Lee S.R."/>
            <person name="Wilamowska K."/>
            <person name="Weinberg Z."/>
            <person name="Ruzzo W.L."/>
            <person name="Wloga D."/>
            <person name="Gaertig J."/>
            <person name="Frankel J."/>
            <person name="Tsao C.-C."/>
            <person name="Gorovsky M.A."/>
            <person name="Keeling P.J."/>
            <person name="Waller R.F."/>
            <person name="Patron N.J."/>
            <person name="Cherry J.M."/>
            <person name="Stover N.A."/>
            <person name="Krieger C.J."/>
            <person name="del Toro C."/>
            <person name="Ryder H.F."/>
            <person name="Williamson S.C."/>
            <person name="Barbeau R.A."/>
            <person name="Hamilton E.P."/>
            <person name="Orias E."/>
        </authorList>
    </citation>
    <scope>NUCLEOTIDE SEQUENCE [LARGE SCALE GENOMIC DNA]</scope>
    <source>
        <strain evidence="3">SB210</strain>
    </source>
</reference>
<dbReference type="KEGG" id="tet:TTHERM_000620999"/>
<gene>
    <name evidence="2" type="ORF">TTHERM_000620999</name>
</gene>
<dbReference type="EMBL" id="GG662661">
    <property type="protein sequence ID" value="EWS73919.1"/>
    <property type="molecule type" value="Genomic_DNA"/>
</dbReference>
<proteinExistence type="predicted"/>
<evidence type="ECO:0000256" key="1">
    <source>
        <dbReference type="SAM" id="Phobius"/>
    </source>
</evidence>
<keyword evidence="3" id="KW-1185">Reference proteome</keyword>
<sequence>MQTLYSFDPYRLLLSNFCVTPIDEIHQNQLEQLNTLNQHLNKPSLQYQILTLKATFHIVSLRVLRQSNKQHLDIQVMKTSLFQIQKIHKLYSAALCFLNMISCLGSNYAFVSKIFFIFIAQKLIKIL</sequence>
<protein>
    <submittedName>
        <fullName evidence="2">Transmembrane protein, putative</fullName>
    </submittedName>
</protein>
<evidence type="ECO:0000313" key="2">
    <source>
        <dbReference type="EMBL" id="EWS73919.1"/>
    </source>
</evidence>
<evidence type="ECO:0000313" key="3">
    <source>
        <dbReference type="Proteomes" id="UP000009168"/>
    </source>
</evidence>
<dbReference type="InParanoid" id="W7XJ77"/>
<dbReference type="RefSeq" id="XP_012653541.1">
    <property type="nucleotide sequence ID" value="XM_012798087.1"/>
</dbReference>
<dbReference type="GeneID" id="24439844"/>
<keyword evidence="1 2" id="KW-0812">Transmembrane</keyword>
<organism evidence="2 3">
    <name type="scientific">Tetrahymena thermophila (strain SB210)</name>
    <dbReference type="NCBI Taxonomy" id="312017"/>
    <lineage>
        <taxon>Eukaryota</taxon>
        <taxon>Sar</taxon>
        <taxon>Alveolata</taxon>
        <taxon>Ciliophora</taxon>
        <taxon>Intramacronucleata</taxon>
        <taxon>Oligohymenophorea</taxon>
        <taxon>Hymenostomatida</taxon>
        <taxon>Tetrahymenina</taxon>
        <taxon>Tetrahymenidae</taxon>
        <taxon>Tetrahymena</taxon>
    </lineage>
</organism>
<keyword evidence="1" id="KW-0472">Membrane</keyword>
<dbReference type="AlphaFoldDB" id="W7XJ77"/>
<keyword evidence="1" id="KW-1133">Transmembrane helix</keyword>
<dbReference type="Proteomes" id="UP000009168">
    <property type="component" value="Unassembled WGS sequence"/>
</dbReference>
<accession>W7XJ77</accession>